<evidence type="ECO:0000313" key="11">
    <source>
        <dbReference type="Proteomes" id="UP001595776"/>
    </source>
</evidence>
<dbReference type="SMART" id="SM00388">
    <property type="entry name" value="HisKA"/>
    <property type="match status" value="1"/>
</dbReference>
<dbReference type="EC" id="2.7.13.3" evidence="2"/>
<evidence type="ECO:0000256" key="4">
    <source>
        <dbReference type="ARBA" id="ARBA00022679"/>
    </source>
</evidence>
<dbReference type="PANTHER" id="PTHR45436">
    <property type="entry name" value="SENSOR HISTIDINE KINASE YKOH"/>
    <property type="match status" value="1"/>
</dbReference>
<accession>A0ABV8UCX8</accession>
<proteinExistence type="predicted"/>
<comment type="caution">
    <text evidence="10">The sequence shown here is derived from an EMBL/GenBank/DDBJ whole genome shotgun (WGS) entry which is preliminary data.</text>
</comment>
<dbReference type="Pfam" id="PF00512">
    <property type="entry name" value="HisKA"/>
    <property type="match status" value="1"/>
</dbReference>
<comment type="catalytic activity">
    <reaction evidence="1">
        <text>ATP + protein L-histidine = ADP + protein N-phospho-L-histidine.</text>
        <dbReference type="EC" id="2.7.13.3"/>
    </reaction>
</comment>
<keyword evidence="11" id="KW-1185">Reference proteome</keyword>
<name>A0ABV8UCX8_9PROT</name>
<evidence type="ECO:0000256" key="5">
    <source>
        <dbReference type="ARBA" id="ARBA00022692"/>
    </source>
</evidence>
<protein>
    <recommendedName>
        <fullName evidence="2">histidine kinase</fullName>
        <ecNumber evidence="2">2.7.13.3</ecNumber>
    </recommendedName>
</protein>
<dbReference type="InterPro" id="IPR005467">
    <property type="entry name" value="His_kinase_dom"/>
</dbReference>
<dbReference type="SMART" id="SM00387">
    <property type="entry name" value="HATPase_c"/>
    <property type="match status" value="1"/>
</dbReference>
<evidence type="ECO:0000259" key="9">
    <source>
        <dbReference type="PROSITE" id="PS50109"/>
    </source>
</evidence>
<dbReference type="InterPro" id="IPR003594">
    <property type="entry name" value="HATPase_dom"/>
</dbReference>
<dbReference type="CDD" id="cd00082">
    <property type="entry name" value="HisKA"/>
    <property type="match status" value="1"/>
</dbReference>
<evidence type="ECO:0000256" key="8">
    <source>
        <dbReference type="SAM" id="Phobius"/>
    </source>
</evidence>
<dbReference type="RefSeq" id="WP_068151494.1">
    <property type="nucleotide sequence ID" value="NZ_JBHSCR010000010.1"/>
</dbReference>
<dbReference type="SUPFAM" id="SSF47384">
    <property type="entry name" value="Homodimeric domain of signal transducing histidine kinase"/>
    <property type="match status" value="1"/>
</dbReference>
<keyword evidence="8" id="KW-0472">Membrane</keyword>
<dbReference type="InterPro" id="IPR036097">
    <property type="entry name" value="HisK_dim/P_sf"/>
</dbReference>
<dbReference type="Proteomes" id="UP001595776">
    <property type="component" value="Unassembled WGS sequence"/>
</dbReference>
<organism evidence="10 11">
    <name type="scientific">Kordiimonas lipolytica</name>
    <dbReference type="NCBI Taxonomy" id="1662421"/>
    <lineage>
        <taxon>Bacteria</taxon>
        <taxon>Pseudomonadati</taxon>
        <taxon>Pseudomonadota</taxon>
        <taxon>Alphaproteobacteria</taxon>
        <taxon>Kordiimonadales</taxon>
        <taxon>Kordiimonadaceae</taxon>
        <taxon>Kordiimonas</taxon>
    </lineage>
</organism>
<dbReference type="InterPro" id="IPR036890">
    <property type="entry name" value="HATPase_C_sf"/>
</dbReference>
<keyword evidence="7 8" id="KW-1133">Transmembrane helix</keyword>
<dbReference type="PROSITE" id="PS50109">
    <property type="entry name" value="HIS_KIN"/>
    <property type="match status" value="1"/>
</dbReference>
<evidence type="ECO:0000256" key="7">
    <source>
        <dbReference type="ARBA" id="ARBA00022989"/>
    </source>
</evidence>
<evidence type="ECO:0000256" key="6">
    <source>
        <dbReference type="ARBA" id="ARBA00022777"/>
    </source>
</evidence>
<dbReference type="EMBL" id="JBHSCR010000010">
    <property type="protein sequence ID" value="MFC4348490.1"/>
    <property type="molecule type" value="Genomic_DNA"/>
</dbReference>
<dbReference type="SUPFAM" id="SSF55874">
    <property type="entry name" value="ATPase domain of HSP90 chaperone/DNA topoisomerase II/histidine kinase"/>
    <property type="match status" value="1"/>
</dbReference>
<dbReference type="Gene3D" id="1.10.287.130">
    <property type="match status" value="1"/>
</dbReference>
<evidence type="ECO:0000313" key="10">
    <source>
        <dbReference type="EMBL" id="MFC4348490.1"/>
    </source>
</evidence>
<dbReference type="InterPro" id="IPR050428">
    <property type="entry name" value="TCS_sensor_his_kinase"/>
</dbReference>
<feature type="transmembrane region" description="Helical" evidence="8">
    <location>
        <begin position="12"/>
        <end position="36"/>
    </location>
</feature>
<reference evidence="11" key="1">
    <citation type="journal article" date="2019" name="Int. J. Syst. Evol. Microbiol.">
        <title>The Global Catalogue of Microorganisms (GCM) 10K type strain sequencing project: providing services to taxonomists for standard genome sequencing and annotation.</title>
        <authorList>
            <consortium name="The Broad Institute Genomics Platform"/>
            <consortium name="The Broad Institute Genome Sequencing Center for Infectious Disease"/>
            <person name="Wu L."/>
            <person name="Ma J."/>
        </authorList>
    </citation>
    <scope>NUCLEOTIDE SEQUENCE [LARGE SCALE GENOMIC DNA]</scope>
    <source>
        <strain evidence="11">CGMCC 1.15304</strain>
    </source>
</reference>
<sequence>MTSSPRRVRGMIMRTFVGALVSSFAVFTIMVVFFGFTLEDDIFELQVSEAADKFLAGNPSPLADNGTLAGLDMTYYVGLEAMPAWLRAEVDPSYRNRPFEVFGKEHGHFHALVRTMADGRNLYVFFNARPFVQSTPQIKGFLVVIGGMAGLGLLLSLFFLNRMSRKVSGPLEGMAALLANGESLAGRVDLPPEAPRELHALAQAIEERDRRIQTLLERERQFNRDASHELRTPLAVAYGAAEVLEEKQKPSAALTRLKGAIKDMQQLTEGILWLGRDPGGAHSCDIGAVCADTIKAYRHLVGTRDVVVKVEGDEGALMPVPEAVAHVMVGNVLRNALSYTDRGSVTVFFGKDMVEVVDTGVGFGGAEPSRQGFGVGLTLVERLCSHFGIAFDVAARDEGGTRAVLTWRNGV</sequence>
<evidence type="ECO:0000256" key="2">
    <source>
        <dbReference type="ARBA" id="ARBA00012438"/>
    </source>
</evidence>
<dbReference type="InterPro" id="IPR003661">
    <property type="entry name" value="HisK_dim/P_dom"/>
</dbReference>
<keyword evidence="4" id="KW-0808">Transferase</keyword>
<gene>
    <name evidence="10" type="ORF">ACFO5Q_11615</name>
</gene>
<keyword evidence="3" id="KW-0597">Phosphoprotein</keyword>
<feature type="transmembrane region" description="Helical" evidence="8">
    <location>
        <begin position="140"/>
        <end position="160"/>
    </location>
</feature>
<dbReference type="Pfam" id="PF02518">
    <property type="entry name" value="HATPase_c"/>
    <property type="match status" value="1"/>
</dbReference>
<evidence type="ECO:0000256" key="1">
    <source>
        <dbReference type="ARBA" id="ARBA00000085"/>
    </source>
</evidence>
<keyword evidence="6 10" id="KW-0418">Kinase</keyword>
<dbReference type="GO" id="GO:0016301">
    <property type="term" value="F:kinase activity"/>
    <property type="evidence" value="ECO:0007669"/>
    <property type="project" value="UniProtKB-KW"/>
</dbReference>
<dbReference type="Gene3D" id="3.30.565.10">
    <property type="entry name" value="Histidine kinase-like ATPase, C-terminal domain"/>
    <property type="match status" value="1"/>
</dbReference>
<dbReference type="PANTHER" id="PTHR45436:SF16">
    <property type="entry name" value="HISTIDINE KINASE"/>
    <property type="match status" value="1"/>
</dbReference>
<evidence type="ECO:0000256" key="3">
    <source>
        <dbReference type="ARBA" id="ARBA00022553"/>
    </source>
</evidence>
<keyword evidence="5 8" id="KW-0812">Transmembrane</keyword>
<feature type="domain" description="Histidine kinase" evidence="9">
    <location>
        <begin position="225"/>
        <end position="411"/>
    </location>
</feature>